<dbReference type="PANTHER" id="PTHR14187">
    <property type="entry name" value="ALPHA KINASE/ELONGATION FACTOR 2 KINASE"/>
    <property type="match status" value="1"/>
</dbReference>
<sequence length="389" mass="44259">MANEEETRRRLGQFHFYPYPLGLPQPSSARDKYDVVAAIDFGTAFSGFAFSFNHRDGSEDIYMNKAWGSAQGYSTLKTPTCILLNQDKKFVKFGFEAAEKYAELEDAQDKSFYFFDRFKMMLHGCEGTLDRHTLLEARNRKRLRALDIFSKALEYLKERALKAILEHSGVEYRAKEAGLASRRDPNQLIIALEPEAAAVYCRQRKLREFVEGKGEETVKDTLVPASTQYLVIDNGGGTMDVTAHEVGDDDSIKEIYHATGGDYGGTKVDNEFQDLLDKIFGKNFMDEFRRSHPSDSLELMNDFEVKKRADRVMKGEVTRIRLPANFVNLLRHENGQDDNSIIRPHYKVDDVKISKDYLCLGSAIVRSLFEPAIASNRQSFEKASEAKCT</sequence>
<proteinExistence type="predicted"/>
<dbReference type="OrthoDB" id="2963168at2759"/>
<dbReference type="Proteomes" id="UP001163046">
    <property type="component" value="Unassembled WGS sequence"/>
</dbReference>
<dbReference type="PANTHER" id="PTHR14187:SF5">
    <property type="entry name" value="HEAT SHOCK 70 KDA PROTEIN 12A"/>
    <property type="match status" value="1"/>
</dbReference>
<reference evidence="1" key="1">
    <citation type="submission" date="2023-01" db="EMBL/GenBank/DDBJ databases">
        <title>Genome assembly of the deep-sea coral Lophelia pertusa.</title>
        <authorList>
            <person name="Herrera S."/>
            <person name="Cordes E."/>
        </authorList>
    </citation>
    <scope>NUCLEOTIDE SEQUENCE</scope>
    <source>
        <strain evidence="1">USNM1676648</strain>
        <tissue evidence="1">Polyp</tissue>
    </source>
</reference>
<dbReference type="CDD" id="cd10229">
    <property type="entry name" value="ASKHA_NBD_HSP70_HSPA12"/>
    <property type="match status" value="1"/>
</dbReference>
<dbReference type="Gene3D" id="3.30.420.40">
    <property type="match status" value="1"/>
</dbReference>
<keyword evidence="2" id="KW-1185">Reference proteome</keyword>
<evidence type="ECO:0000313" key="2">
    <source>
        <dbReference type="Proteomes" id="UP001163046"/>
    </source>
</evidence>
<dbReference type="AlphaFoldDB" id="A0A9X0D247"/>
<dbReference type="InterPro" id="IPR043129">
    <property type="entry name" value="ATPase_NBD"/>
</dbReference>
<organism evidence="1 2">
    <name type="scientific">Desmophyllum pertusum</name>
    <dbReference type="NCBI Taxonomy" id="174260"/>
    <lineage>
        <taxon>Eukaryota</taxon>
        <taxon>Metazoa</taxon>
        <taxon>Cnidaria</taxon>
        <taxon>Anthozoa</taxon>
        <taxon>Hexacorallia</taxon>
        <taxon>Scleractinia</taxon>
        <taxon>Caryophylliina</taxon>
        <taxon>Caryophylliidae</taxon>
        <taxon>Desmophyllum</taxon>
    </lineage>
</organism>
<gene>
    <name evidence="1" type="ORF">OS493_031693</name>
</gene>
<dbReference type="EMBL" id="MU825910">
    <property type="protein sequence ID" value="KAJ7382918.1"/>
    <property type="molecule type" value="Genomic_DNA"/>
</dbReference>
<accession>A0A9X0D247</accession>
<dbReference type="SUPFAM" id="SSF53067">
    <property type="entry name" value="Actin-like ATPase domain"/>
    <property type="match status" value="2"/>
</dbReference>
<evidence type="ECO:0000313" key="1">
    <source>
        <dbReference type="EMBL" id="KAJ7382918.1"/>
    </source>
</evidence>
<comment type="caution">
    <text evidence="1">The sequence shown here is derived from an EMBL/GenBank/DDBJ whole genome shotgun (WGS) entry which is preliminary data.</text>
</comment>
<name>A0A9X0D247_9CNID</name>
<protein>
    <submittedName>
        <fullName evidence="1">Uncharacterized protein</fullName>
    </submittedName>
</protein>